<gene>
    <name evidence="2" type="ORF">CINC_LOCUS5065</name>
</gene>
<feature type="compositionally biased region" description="Polar residues" evidence="1">
    <location>
        <begin position="378"/>
        <end position="407"/>
    </location>
</feature>
<protein>
    <recommendedName>
        <fullName evidence="4">VWFC domain-containing protein</fullName>
    </recommendedName>
</protein>
<feature type="region of interest" description="Disordered" evidence="1">
    <location>
        <begin position="513"/>
        <end position="566"/>
    </location>
</feature>
<evidence type="ECO:0000256" key="1">
    <source>
        <dbReference type="SAM" id="MobiDB-lite"/>
    </source>
</evidence>
<feature type="compositionally biased region" description="Basic and acidic residues" evidence="1">
    <location>
        <begin position="427"/>
        <end position="440"/>
    </location>
</feature>
<feature type="compositionally biased region" description="Basic and acidic residues" evidence="1">
    <location>
        <begin position="291"/>
        <end position="302"/>
    </location>
</feature>
<dbReference type="EMBL" id="LR824022">
    <property type="protein sequence ID" value="CAD0203413.1"/>
    <property type="molecule type" value="Genomic_DNA"/>
</dbReference>
<feature type="region of interest" description="Disordered" evidence="1">
    <location>
        <begin position="276"/>
        <end position="487"/>
    </location>
</feature>
<dbReference type="OrthoDB" id="7481901at2759"/>
<organism evidence="2 3">
    <name type="scientific">Chrysodeixis includens</name>
    <name type="common">Soybean looper</name>
    <name type="synonym">Pseudoplusia includens</name>
    <dbReference type="NCBI Taxonomy" id="689277"/>
    <lineage>
        <taxon>Eukaryota</taxon>
        <taxon>Metazoa</taxon>
        <taxon>Ecdysozoa</taxon>
        <taxon>Arthropoda</taxon>
        <taxon>Hexapoda</taxon>
        <taxon>Insecta</taxon>
        <taxon>Pterygota</taxon>
        <taxon>Neoptera</taxon>
        <taxon>Endopterygota</taxon>
        <taxon>Lepidoptera</taxon>
        <taxon>Glossata</taxon>
        <taxon>Ditrysia</taxon>
        <taxon>Noctuoidea</taxon>
        <taxon>Noctuidae</taxon>
        <taxon>Plusiinae</taxon>
        <taxon>Chrysodeixis</taxon>
    </lineage>
</organism>
<evidence type="ECO:0000313" key="3">
    <source>
        <dbReference type="Proteomes" id="UP001154114"/>
    </source>
</evidence>
<keyword evidence="3" id="KW-1185">Reference proteome</keyword>
<evidence type="ECO:0008006" key="4">
    <source>
        <dbReference type="Google" id="ProtNLM"/>
    </source>
</evidence>
<dbReference type="AlphaFoldDB" id="A0A9N8L648"/>
<name>A0A9N8L648_CHRIL</name>
<feature type="compositionally biased region" description="Polar residues" evidence="1">
    <location>
        <begin position="445"/>
        <end position="460"/>
    </location>
</feature>
<feature type="compositionally biased region" description="Basic residues" evidence="1">
    <location>
        <begin position="342"/>
        <end position="352"/>
    </location>
</feature>
<sequence length="925" mass="103425">MQRLSRLVDGQPECEDGQPWIHLDECNSCFCEEGKLECSDYICIRGSKCKKGDRIPKPDRCNACECVNGHVGCTNIECRPLRKPLSSDNATTEPFGETTTNRGTTLDYAATTVKGVVLDDNMLIAKRIEIVLKPTVGVETTTEQGALSNDWVILEKRVKVDEFPDKETVTDKGFTTDKGLTTDEGFTTDAGVTTDKVTAINEGDAINGDKDAIMIPEVDKRFGIDEEATKIGESFKQCENGVDIPPPPPPLDCNVCICLNNQILCTVDACKDGVPGKGRYDGRGSGKRPHYRPDSREDSDPRNKKKTYHSEPNFQHDVKFDERGPLDPFQYKEPSEKEYTVKKVKLNKHKPPKTIPDEDQYLSVIPHKSDYPSYSLYPKQNNDPRSQPKYNENLPTSVSQDSITNPGSHEESQNPKTYQNYVNEPPLKPETDTFDDRGAHEGFQYISNSDENSSDPVNSKNKPDHNQLDPSNRGKKSKPTSDTVDMQSIDPAVLKILENAHKPLSIEDLLNELDGHKHPHNDPTNYNNDNDDLQSRFNDDGPDVPSYPAEQMNKKAPTSPPIDDSGFSLSDLDPFVLLRLLFPSGFDQKKTDKKDDQQKDIEKDLLAVLLGSQNIYTNTTKYNKPLNKENYNYTIVKYNITPLSSSKNPRDEKNMPGQNPTVNHLDSRNDMSKANALASQPKLNGVENDQKPKVLADNLNQHHPGNNMDPKIEVQNHHNVYTVPFQAGTIPPSTSGQGQDQPQYQQYAIISDEGKKLPPIQYPEVHIILHQRKDDDNDDVISYFPSLLNSRMKNLKEPKSECGENSHWTRNCHACVCRGGQASCVKVPDCVQRALDEPMMCKPYSTFKMGTCYSCECNGDGIPECDAAGCKIEPKIHENEEGKPGKCKPNSKFYPKSTNVACQQCSCDDEANPFCPLEESQNVSI</sequence>
<feature type="region of interest" description="Disordered" evidence="1">
    <location>
        <begin position="644"/>
        <end position="667"/>
    </location>
</feature>
<feature type="compositionally biased region" description="Basic and acidic residues" evidence="1">
    <location>
        <begin position="314"/>
        <end position="325"/>
    </location>
</feature>
<evidence type="ECO:0000313" key="2">
    <source>
        <dbReference type="EMBL" id="CAD0203413.1"/>
    </source>
</evidence>
<dbReference type="Proteomes" id="UP001154114">
    <property type="component" value="Chromosome 19"/>
</dbReference>
<proteinExistence type="predicted"/>
<reference evidence="2" key="1">
    <citation type="submission" date="2021-12" db="EMBL/GenBank/DDBJ databases">
        <authorList>
            <person name="King R."/>
        </authorList>
    </citation>
    <scope>NUCLEOTIDE SEQUENCE</scope>
</reference>
<accession>A0A9N8L648</accession>